<feature type="region of interest" description="Disordered" evidence="1">
    <location>
        <begin position="211"/>
        <end position="295"/>
    </location>
</feature>
<dbReference type="AlphaFoldDB" id="A0A319D955"/>
<gene>
    <name evidence="3" type="ORF">BO71DRAFT_380850</name>
</gene>
<feature type="region of interest" description="Disordered" evidence="1">
    <location>
        <begin position="440"/>
        <end position="507"/>
    </location>
</feature>
<dbReference type="Gene3D" id="3.10.20.90">
    <property type="entry name" value="Phosphatidylinositol 3-kinase Catalytic Subunit, Chain A, domain 1"/>
    <property type="match status" value="2"/>
</dbReference>
<dbReference type="Proteomes" id="UP000247810">
    <property type="component" value="Unassembled WGS sequence"/>
</dbReference>
<dbReference type="VEuPathDB" id="FungiDB:BO71DRAFT_380850"/>
<accession>A0A319D955</accession>
<dbReference type="InterPro" id="IPR001012">
    <property type="entry name" value="UBX_dom"/>
</dbReference>
<sequence length="507" mass="55082">MSSHVVVLDSTARRATVKTTPGKHLTDILQEACTKLGVDASQHGLKYKGKQLDLSLVFRLSGLTSGAKLELVQQSRSPSVVTVALQLPESEARGAPSNRRLLDKFPSTTTIWLLLRKFESGVAGGASTRNLTGRGVLSGNEGAGRLYYETPVVQILERELSSFTDLQKSLAQLGFNSGNVLLRLSFRKTEEPMEEAMAKIQDYFKPFEDAAAPKTEESPAPPQQPQEVDPSNKPDEQQQPSSATPDTPSTSEPTPSDNPTPAAPAAEPTEIPAGFSRPITVFSPPSNTTPQSAQTTYNEADYVPSVEHAQAHQRRLNATSRPQRLPTDAEIAAKATAEEERLAAVTEVDVKVRLPDQSQVVAKFGQDDTGKALYDFVRACLSSSLANEKFIITHFSSGAHPPGKRVQNVVSDSTKSLLIKDLGMIGRVLVNFTWDETASPTARHGRELLKPDLRTRAQELRVEQPADKMDTSEDVSRPKPESAGDGARAEKRKPGALPKWLKLPGKK</sequence>
<dbReference type="GO" id="GO:0005634">
    <property type="term" value="C:nucleus"/>
    <property type="evidence" value="ECO:0007669"/>
    <property type="project" value="TreeGrafter"/>
</dbReference>
<dbReference type="GO" id="GO:0012506">
    <property type="term" value="C:vesicle membrane"/>
    <property type="evidence" value="ECO:0007669"/>
    <property type="project" value="TreeGrafter"/>
</dbReference>
<dbReference type="InterPro" id="IPR029071">
    <property type="entry name" value="Ubiquitin-like_domsf"/>
</dbReference>
<reference evidence="3 4" key="1">
    <citation type="submission" date="2018-02" db="EMBL/GenBank/DDBJ databases">
        <title>The genomes of Aspergillus section Nigri reveals drivers in fungal speciation.</title>
        <authorList>
            <consortium name="DOE Joint Genome Institute"/>
            <person name="Vesth T.C."/>
            <person name="Nybo J."/>
            <person name="Theobald S."/>
            <person name="Brandl J."/>
            <person name="Frisvad J.C."/>
            <person name="Nielsen K.F."/>
            <person name="Lyhne E.K."/>
            <person name="Kogle M.E."/>
            <person name="Kuo A."/>
            <person name="Riley R."/>
            <person name="Clum A."/>
            <person name="Nolan M."/>
            <person name="Lipzen A."/>
            <person name="Salamov A."/>
            <person name="Henrissat B."/>
            <person name="Wiebenga A."/>
            <person name="De vries R.P."/>
            <person name="Grigoriev I.V."/>
            <person name="Mortensen U.H."/>
            <person name="Andersen M.R."/>
            <person name="Baker S.E."/>
        </authorList>
    </citation>
    <scope>NUCLEOTIDE SEQUENCE [LARGE SCALE GENOMIC DNA]</scope>
    <source>
        <strain evidence="3 4">CBS 707.79</strain>
    </source>
</reference>
<feature type="compositionally biased region" description="Polar residues" evidence="1">
    <location>
        <begin position="283"/>
        <end position="295"/>
    </location>
</feature>
<evidence type="ECO:0000259" key="2">
    <source>
        <dbReference type="PROSITE" id="PS50033"/>
    </source>
</evidence>
<dbReference type="CDD" id="cd01767">
    <property type="entry name" value="UBX"/>
    <property type="match status" value="1"/>
</dbReference>
<proteinExistence type="predicted"/>
<dbReference type="GO" id="GO:0005737">
    <property type="term" value="C:cytoplasm"/>
    <property type="evidence" value="ECO:0007669"/>
    <property type="project" value="TreeGrafter"/>
</dbReference>
<dbReference type="InterPro" id="IPR059238">
    <property type="entry name" value="UBX1_UBXN9"/>
</dbReference>
<dbReference type="EMBL" id="KZ825886">
    <property type="protein sequence ID" value="PYH93731.1"/>
    <property type="molecule type" value="Genomic_DNA"/>
</dbReference>
<dbReference type="PROSITE" id="PS50033">
    <property type="entry name" value="UBX"/>
    <property type="match status" value="1"/>
</dbReference>
<name>A0A319D955_9EURO</name>
<feature type="domain" description="UBX" evidence="2">
    <location>
        <begin position="343"/>
        <end position="432"/>
    </location>
</feature>
<evidence type="ECO:0000313" key="4">
    <source>
        <dbReference type="Proteomes" id="UP000247810"/>
    </source>
</evidence>
<dbReference type="Pfam" id="PF11470">
    <property type="entry name" value="TUG-UBL1"/>
    <property type="match status" value="1"/>
</dbReference>
<dbReference type="InterPro" id="IPR021569">
    <property type="entry name" value="TUG-UBL1"/>
</dbReference>
<dbReference type="SUPFAM" id="SSF54236">
    <property type="entry name" value="Ubiquitin-like"/>
    <property type="match status" value="2"/>
</dbReference>
<feature type="compositionally biased region" description="Basic and acidic residues" evidence="1">
    <location>
        <begin position="444"/>
        <end position="493"/>
    </location>
</feature>
<dbReference type="CDD" id="cd17075">
    <property type="entry name" value="UBX1_UBXN9"/>
    <property type="match status" value="1"/>
</dbReference>
<evidence type="ECO:0000313" key="3">
    <source>
        <dbReference type="EMBL" id="PYH93731.1"/>
    </source>
</evidence>
<dbReference type="PANTHER" id="PTHR46467">
    <property type="entry name" value="TETHER CONTAINING UBX DOMAIN FOR GLUT4"/>
    <property type="match status" value="1"/>
</dbReference>
<dbReference type="OrthoDB" id="440781at2759"/>
<keyword evidence="4" id="KW-1185">Reference proteome</keyword>
<evidence type="ECO:0000256" key="1">
    <source>
        <dbReference type="SAM" id="MobiDB-lite"/>
    </source>
</evidence>
<protein>
    <submittedName>
        <fullName evidence="3">UBX domain protein</fullName>
    </submittedName>
</protein>
<dbReference type="CDD" id="cd16105">
    <property type="entry name" value="Ubl_ASPSCR1_like"/>
    <property type="match status" value="1"/>
</dbReference>
<organism evidence="3 4">
    <name type="scientific">Aspergillus ellipticus CBS 707.79</name>
    <dbReference type="NCBI Taxonomy" id="1448320"/>
    <lineage>
        <taxon>Eukaryota</taxon>
        <taxon>Fungi</taxon>
        <taxon>Dikarya</taxon>
        <taxon>Ascomycota</taxon>
        <taxon>Pezizomycotina</taxon>
        <taxon>Eurotiomycetes</taxon>
        <taxon>Eurotiomycetidae</taxon>
        <taxon>Eurotiales</taxon>
        <taxon>Aspergillaceae</taxon>
        <taxon>Aspergillus</taxon>
        <taxon>Aspergillus subgen. Circumdati</taxon>
    </lineage>
</organism>
<dbReference type="GO" id="GO:0006886">
    <property type="term" value="P:intracellular protein transport"/>
    <property type="evidence" value="ECO:0007669"/>
    <property type="project" value="TreeGrafter"/>
</dbReference>
<feature type="compositionally biased region" description="Low complexity" evidence="1">
    <location>
        <begin position="240"/>
        <end position="255"/>
    </location>
</feature>
<dbReference type="PANTHER" id="PTHR46467:SF1">
    <property type="entry name" value="TETHER CONTAINING UBX DOMAIN FOR GLUT4"/>
    <property type="match status" value="1"/>
</dbReference>
<feature type="compositionally biased region" description="Low complexity" evidence="1">
    <location>
        <begin position="263"/>
        <end position="273"/>
    </location>
</feature>
<dbReference type="STRING" id="1448320.A0A319D955"/>